<protein>
    <recommendedName>
        <fullName evidence="2">AAA+ ATPase domain-containing protein</fullName>
    </recommendedName>
</protein>
<dbReference type="SMART" id="SM00382">
    <property type="entry name" value="AAA"/>
    <property type="match status" value="1"/>
</dbReference>
<evidence type="ECO:0000256" key="1">
    <source>
        <dbReference type="SAM" id="MobiDB-lite"/>
    </source>
</evidence>
<evidence type="ECO:0000313" key="4">
    <source>
        <dbReference type="Proteomes" id="UP000215453"/>
    </source>
</evidence>
<gene>
    <name evidence="3" type="ORF">ZT1A5_G7551</name>
</gene>
<dbReference type="AlphaFoldDB" id="A0A1Y6LR19"/>
<dbReference type="CDD" id="cd19481">
    <property type="entry name" value="RecA-like_protease"/>
    <property type="match status" value="1"/>
</dbReference>
<dbReference type="Gene3D" id="3.40.50.300">
    <property type="entry name" value="P-loop containing nucleotide triphosphate hydrolases"/>
    <property type="match status" value="1"/>
</dbReference>
<dbReference type="GO" id="GO:0005524">
    <property type="term" value="F:ATP binding"/>
    <property type="evidence" value="ECO:0007669"/>
    <property type="project" value="InterPro"/>
</dbReference>
<feature type="compositionally biased region" description="Acidic residues" evidence="1">
    <location>
        <begin position="7"/>
        <end position="16"/>
    </location>
</feature>
<dbReference type="InterPro" id="IPR056599">
    <property type="entry name" value="AAA_lid_fung"/>
</dbReference>
<feature type="region of interest" description="Disordered" evidence="1">
    <location>
        <begin position="1"/>
        <end position="61"/>
    </location>
</feature>
<dbReference type="InterPro" id="IPR027417">
    <property type="entry name" value="P-loop_NTPase"/>
</dbReference>
<evidence type="ECO:0000313" key="3">
    <source>
        <dbReference type="EMBL" id="SMY26109.1"/>
    </source>
</evidence>
<dbReference type="Proteomes" id="UP000215453">
    <property type="component" value="Chromosome 7"/>
</dbReference>
<dbReference type="Pfam" id="PF00004">
    <property type="entry name" value="AAA"/>
    <property type="match status" value="1"/>
</dbReference>
<accession>A0A1Y6LR19</accession>
<dbReference type="InterPro" id="IPR003593">
    <property type="entry name" value="AAA+_ATPase"/>
</dbReference>
<feature type="domain" description="AAA+ ATPase" evidence="2">
    <location>
        <begin position="548"/>
        <end position="673"/>
    </location>
</feature>
<proteinExistence type="predicted"/>
<dbReference type="GO" id="GO:0016887">
    <property type="term" value="F:ATP hydrolysis activity"/>
    <property type="evidence" value="ECO:0007669"/>
    <property type="project" value="InterPro"/>
</dbReference>
<dbReference type="PANTHER" id="PTHR46411">
    <property type="entry name" value="FAMILY ATPASE, PUTATIVE-RELATED"/>
    <property type="match status" value="1"/>
</dbReference>
<name>A0A1Y6LR19_ZYMTR</name>
<dbReference type="PANTHER" id="PTHR46411:SF4">
    <property type="entry name" value="AAA+ ATPASE DOMAIN-CONTAINING PROTEIN"/>
    <property type="match status" value="1"/>
</dbReference>
<sequence>MNSNNADADDDDDDVLTTESDRRAAPDGTAGEKGSPSTPVPAGLPDTTGAEDYKSATKAALEDSELQRAPMVWGVYVEGFPEIDKPPLAEYHRQTSPFNFSFGSTNSDLFNKNHRSQPALILDKRALDPEWKSGESSIQKQLDKEEKIDVSGLYDNHTGFELSVSSYVTEVLHSLIEYYPPIYHFPGSPTRGSILDGPIKEPFRVLMHYYNEIEDFLIAPRGGSDSPGASSGIKFSETHYAHTTILRDFLRARFESSVLPIIRGLTQPEPCIEFNDLWYLFKPGQDVYLLSSESTLACVVHSVPEGDSLGFNGDEFSLNRWNLVSNGSRVARAMTTQKLSRYAGPKPVKSLPVCPVAIWDAHDDKLKRGQILARSRLYADALKKGSMHARCKGPDLFDGQPYQGHIVLDHLRAWSTAAEELGEPPLARILDESLPKFLPYDHIYLRDDEAVQPTQVHRPTTDRFGNARADPGFDLLLLYATAPAFALSTKQWMMINMDHVRRLIPSEESLQNLALVDEEALELLRGLSARQNVGARSWSADFIEGKGAGQIVLLHGPPGVGKTYTVESIAAWLERPLLSLTVADIGTVETSVEFELVKWFRLAEAWNAILLVDEADILLEQRKNRGLARNGLVSAFLRRMEYFRGMLFLTTNRVGQIDDAFMSRIHVAIGYESLTPEIRRKVWTSFFDKLERERADKIVIGENAKKYVLEDKGVQNINLNGREIRNALQTAITMAEHECLAKKKPSGSGLVFVEEGHFRRVLRLSEKFHTYITKIRMEDEKKRALGRGDRNDYDTENAGTSI</sequence>
<dbReference type="SUPFAM" id="SSF52540">
    <property type="entry name" value="P-loop containing nucleoside triphosphate hydrolases"/>
    <property type="match status" value="1"/>
</dbReference>
<reference evidence="3 4" key="1">
    <citation type="submission" date="2016-10" db="EMBL/GenBank/DDBJ databases">
        <authorList>
            <person name="Varghese N."/>
        </authorList>
    </citation>
    <scope>NUCLEOTIDE SEQUENCE [LARGE SCALE GENOMIC DNA]</scope>
</reference>
<dbReference type="InterPro" id="IPR054289">
    <property type="entry name" value="DUF7025"/>
</dbReference>
<dbReference type="EMBL" id="LT882682">
    <property type="protein sequence ID" value="SMY26109.1"/>
    <property type="molecule type" value="Genomic_DNA"/>
</dbReference>
<organism evidence="3 4">
    <name type="scientific">Zymoseptoria tritici ST99CH_1A5</name>
    <dbReference type="NCBI Taxonomy" id="1276529"/>
    <lineage>
        <taxon>Eukaryota</taxon>
        <taxon>Fungi</taxon>
        <taxon>Dikarya</taxon>
        <taxon>Ascomycota</taxon>
        <taxon>Pezizomycotina</taxon>
        <taxon>Dothideomycetes</taxon>
        <taxon>Dothideomycetidae</taxon>
        <taxon>Mycosphaerellales</taxon>
        <taxon>Mycosphaerellaceae</taxon>
        <taxon>Zymoseptoria</taxon>
    </lineage>
</organism>
<dbReference type="Pfam" id="PF23232">
    <property type="entry name" value="AAA_lid_13"/>
    <property type="match status" value="1"/>
</dbReference>
<evidence type="ECO:0000259" key="2">
    <source>
        <dbReference type="SMART" id="SM00382"/>
    </source>
</evidence>
<dbReference type="Pfam" id="PF22942">
    <property type="entry name" value="DUF7025"/>
    <property type="match status" value="1"/>
</dbReference>
<dbReference type="InterPro" id="IPR003959">
    <property type="entry name" value="ATPase_AAA_core"/>
</dbReference>